<evidence type="ECO:0000313" key="4">
    <source>
        <dbReference type="Proteomes" id="UP000217648"/>
    </source>
</evidence>
<evidence type="ECO:0000313" key="2">
    <source>
        <dbReference type="EMBL" id="AWL61219.1"/>
    </source>
</evidence>
<dbReference type="EMBL" id="NXHG01000012">
    <property type="protein sequence ID" value="PCM59949.1"/>
    <property type="molecule type" value="Genomic_DNA"/>
</dbReference>
<protein>
    <submittedName>
        <fullName evidence="3">Uncharacterized protein</fullName>
    </submittedName>
</protein>
<reference evidence="3 4" key="1">
    <citation type="submission" date="2017-09" db="EMBL/GenBank/DDBJ databases">
        <title>Mdr eskape-Ghana.</title>
        <authorList>
            <person name="Agyepong N."/>
            <person name="Janice J."/>
            <person name="Samuelsen O."/>
            <person name="Owusu-Ofori A."/>
            <person name="Sundsfjord A."/>
            <person name="Essack S."/>
            <person name="Pedersen T."/>
        </authorList>
    </citation>
    <scope>NUCLEOTIDE SEQUENCE [LARGE SCALE GENOMIC DNA]</scope>
    <source>
        <strain evidence="3 4">46</strain>
    </source>
</reference>
<evidence type="ECO:0000313" key="1">
    <source>
        <dbReference type="EMBL" id="AWL59394.1"/>
    </source>
</evidence>
<evidence type="ECO:0000313" key="5">
    <source>
        <dbReference type="Proteomes" id="UP000245649"/>
    </source>
</evidence>
<dbReference type="AlphaFoldDB" id="A0A246B0Z2"/>
<dbReference type="EMBL" id="CP029443">
    <property type="protein sequence ID" value="AWL59394.1"/>
    <property type="molecule type" value="Genomic_DNA"/>
</dbReference>
<organism evidence="3 4">
    <name type="scientific">Klebsiella quasipneumoniae</name>
    <dbReference type="NCBI Taxonomy" id="1463165"/>
    <lineage>
        <taxon>Bacteria</taxon>
        <taxon>Pseudomonadati</taxon>
        <taxon>Pseudomonadota</taxon>
        <taxon>Gammaproteobacteria</taxon>
        <taxon>Enterobacterales</taxon>
        <taxon>Enterobacteriaceae</taxon>
        <taxon>Klebsiella/Raoultella group</taxon>
        <taxon>Klebsiella</taxon>
        <taxon>Klebsiella pneumoniae complex</taxon>
    </lineage>
</organism>
<dbReference type="EMBL" id="CP029432">
    <property type="protein sequence ID" value="AWL61219.1"/>
    <property type="molecule type" value="Genomic_DNA"/>
</dbReference>
<dbReference type="Proteomes" id="UP000245649">
    <property type="component" value="Chromosome"/>
</dbReference>
<name>A0A246B0Z2_9ENTR</name>
<evidence type="ECO:0000313" key="6">
    <source>
        <dbReference type="Proteomes" id="UP000245760"/>
    </source>
</evidence>
<reference evidence="5 6" key="2">
    <citation type="submission" date="2018-05" db="EMBL/GenBank/DDBJ databases">
        <title>Klebsiella quasipneumonaiae provides a window into carbapenemase gene transfer, plasmid rearrangements and nosocomial acquisition from the hospital environment.</title>
        <authorList>
            <person name="Mathers A.J."/>
            <person name="Vegesana K."/>
            <person name="Stoesser N."/>
            <person name="Crook D."/>
            <person name="Vaughan A."/>
            <person name="Barry K."/>
            <person name="Parikh H."/>
            <person name="Sebra R."/>
            <person name="Kotay S."/>
            <person name="Walker A.S."/>
            <person name="Sheppard A.E."/>
        </authorList>
    </citation>
    <scope>NUCLEOTIDE SEQUENCE [LARGE SCALE GENOMIC DNA]</scope>
    <source>
        <strain evidence="1 6">CAV1947</strain>
        <strain evidence="2 5">CAV2018</strain>
    </source>
</reference>
<keyword evidence="6" id="KW-1185">Reference proteome</keyword>
<accession>A0A246B0Z2</accession>
<dbReference type="Proteomes" id="UP000217648">
    <property type="component" value="Unassembled WGS sequence"/>
</dbReference>
<evidence type="ECO:0000313" key="3">
    <source>
        <dbReference type="EMBL" id="PCM59949.1"/>
    </source>
</evidence>
<sequence>MHSRGENGCSRIFILRNRIKMEDCAKARDFTECPGAMQWRGMKKNEKAAMRRLFSQSAAIICTNRR</sequence>
<proteinExistence type="predicted"/>
<gene>
    <name evidence="3" type="ORF">CP911_19140</name>
    <name evidence="2" type="ORF">DKC00_05285</name>
    <name evidence="1" type="ORF">DKC11_27900</name>
</gene>
<dbReference type="Proteomes" id="UP000245760">
    <property type="component" value="Chromosome"/>
</dbReference>